<dbReference type="Proteomes" id="UP001218188">
    <property type="component" value="Unassembled WGS sequence"/>
</dbReference>
<dbReference type="SUPFAM" id="SSF57667">
    <property type="entry name" value="beta-beta-alpha zinc fingers"/>
    <property type="match status" value="1"/>
</dbReference>
<protein>
    <recommendedName>
        <fullName evidence="3">C2H2-type domain-containing protein</fullName>
    </recommendedName>
</protein>
<evidence type="ECO:0000313" key="4">
    <source>
        <dbReference type="EMBL" id="KAJ7025369.1"/>
    </source>
</evidence>
<dbReference type="InterPro" id="IPR013087">
    <property type="entry name" value="Znf_C2H2_type"/>
</dbReference>
<proteinExistence type="predicted"/>
<evidence type="ECO:0000313" key="5">
    <source>
        <dbReference type="Proteomes" id="UP001218188"/>
    </source>
</evidence>
<dbReference type="AlphaFoldDB" id="A0AAD6SCK3"/>
<dbReference type="EMBL" id="JARJCM010000154">
    <property type="protein sequence ID" value="KAJ7025369.1"/>
    <property type="molecule type" value="Genomic_DNA"/>
</dbReference>
<name>A0AAD6SCK3_9AGAR</name>
<evidence type="ECO:0000256" key="2">
    <source>
        <dbReference type="SAM" id="MobiDB-lite"/>
    </source>
</evidence>
<organism evidence="4 5">
    <name type="scientific">Mycena alexandri</name>
    <dbReference type="NCBI Taxonomy" id="1745969"/>
    <lineage>
        <taxon>Eukaryota</taxon>
        <taxon>Fungi</taxon>
        <taxon>Dikarya</taxon>
        <taxon>Basidiomycota</taxon>
        <taxon>Agaricomycotina</taxon>
        <taxon>Agaricomycetes</taxon>
        <taxon>Agaricomycetidae</taxon>
        <taxon>Agaricales</taxon>
        <taxon>Marasmiineae</taxon>
        <taxon>Mycenaceae</taxon>
        <taxon>Mycena</taxon>
    </lineage>
</organism>
<reference evidence="4" key="1">
    <citation type="submission" date="2023-03" db="EMBL/GenBank/DDBJ databases">
        <title>Massive genome expansion in bonnet fungi (Mycena s.s.) driven by repeated elements and novel gene families across ecological guilds.</title>
        <authorList>
            <consortium name="Lawrence Berkeley National Laboratory"/>
            <person name="Harder C.B."/>
            <person name="Miyauchi S."/>
            <person name="Viragh M."/>
            <person name="Kuo A."/>
            <person name="Thoen E."/>
            <person name="Andreopoulos B."/>
            <person name="Lu D."/>
            <person name="Skrede I."/>
            <person name="Drula E."/>
            <person name="Henrissat B."/>
            <person name="Morin E."/>
            <person name="Kohler A."/>
            <person name="Barry K."/>
            <person name="LaButti K."/>
            <person name="Morin E."/>
            <person name="Salamov A."/>
            <person name="Lipzen A."/>
            <person name="Mereny Z."/>
            <person name="Hegedus B."/>
            <person name="Baldrian P."/>
            <person name="Stursova M."/>
            <person name="Weitz H."/>
            <person name="Taylor A."/>
            <person name="Grigoriev I.V."/>
            <person name="Nagy L.G."/>
            <person name="Martin F."/>
            <person name="Kauserud H."/>
        </authorList>
    </citation>
    <scope>NUCLEOTIDE SEQUENCE</scope>
    <source>
        <strain evidence="4">CBHHK200</strain>
    </source>
</reference>
<sequence>MSSPWPAARFVVLPSFHDAFPELDLPAFRRAIPELPEPWSPSIGHLIPAQFSTRSSPEPNDDSSSSSWRGELTVIPYEAPVNSLLDPMEESTPENMEQRQKSRRGGGKVHICPHPSCKRGFSFKANMNRHYRTRHTMQAFRFYEPKVEGKIASHLKNVNAHSVSHIQ</sequence>
<evidence type="ECO:0000256" key="1">
    <source>
        <dbReference type="PROSITE-ProRule" id="PRU00042"/>
    </source>
</evidence>
<accession>A0AAD6SCK3</accession>
<feature type="region of interest" description="Disordered" evidence="2">
    <location>
        <begin position="50"/>
        <end position="69"/>
    </location>
</feature>
<keyword evidence="1" id="KW-0862">Zinc</keyword>
<keyword evidence="5" id="KW-1185">Reference proteome</keyword>
<dbReference type="InterPro" id="IPR036236">
    <property type="entry name" value="Znf_C2H2_sf"/>
</dbReference>
<dbReference type="GO" id="GO:0008270">
    <property type="term" value="F:zinc ion binding"/>
    <property type="evidence" value="ECO:0007669"/>
    <property type="project" value="UniProtKB-KW"/>
</dbReference>
<keyword evidence="1" id="KW-0479">Metal-binding</keyword>
<dbReference type="Gene3D" id="3.30.160.60">
    <property type="entry name" value="Classic Zinc Finger"/>
    <property type="match status" value="1"/>
</dbReference>
<dbReference type="PROSITE" id="PS00028">
    <property type="entry name" value="ZINC_FINGER_C2H2_1"/>
    <property type="match status" value="1"/>
</dbReference>
<feature type="domain" description="C2H2-type" evidence="3">
    <location>
        <begin position="110"/>
        <end position="140"/>
    </location>
</feature>
<feature type="region of interest" description="Disordered" evidence="2">
    <location>
        <begin position="85"/>
        <end position="111"/>
    </location>
</feature>
<keyword evidence="1" id="KW-0863">Zinc-finger</keyword>
<comment type="caution">
    <text evidence="4">The sequence shown here is derived from an EMBL/GenBank/DDBJ whole genome shotgun (WGS) entry which is preliminary data.</text>
</comment>
<feature type="compositionally biased region" description="Low complexity" evidence="2">
    <location>
        <begin position="55"/>
        <end position="67"/>
    </location>
</feature>
<dbReference type="PROSITE" id="PS50157">
    <property type="entry name" value="ZINC_FINGER_C2H2_2"/>
    <property type="match status" value="1"/>
</dbReference>
<gene>
    <name evidence="4" type="ORF">C8F04DRAFT_1300126</name>
</gene>
<evidence type="ECO:0000259" key="3">
    <source>
        <dbReference type="PROSITE" id="PS50157"/>
    </source>
</evidence>